<dbReference type="Proteomes" id="UP001384579">
    <property type="component" value="Unassembled WGS sequence"/>
</dbReference>
<dbReference type="CDD" id="cd09278">
    <property type="entry name" value="RNase_HI_prokaryote_like"/>
    <property type="match status" value="1"/>
</dbReference>
<comment type="cofactor">
    <cofactor evidence="10">
        <name>Mg(2+)</name>
        <dbReference type="ChEBI" id="CHEBI:18420"/>
    </cofactor>
    <text evidence="10">Binds 1 Mg(2+) ion per subunit. May bind a second metal ion at a regulatory site, or after substrate binding.</text>
</comment>
<dbReference type="InterPro" id="IPR012337">
    <property type="entry name" value="RNaseH-like_sf"/>
</dbReference>
<evidence type="ECO:0000256" key="7">
    <source>
        <dbReference type="ARBA" id="ARBA00022759"/>
    </source>
</evidence>
<dbReference type="InterPro" id="IPR022892">
    <property type="entry name" value="RNaseHI"/>
</dbReference>
<evidence type="ECO:0000256" key="6">
    <source>
        <dbReference type="ARBA" id="ARBA00022723"/>
    </source>
</evidence>
<sequence length="316" mass="34825">MTIPQIKSLYTDGACSGNPGPGGWGAVVCFADGNCHELGGAQSQSTNNRMEMQAAIAALEFFANSGQTEAVTLYTDSEYVKNGITKWIQGWKNKGWKTSTGKDVVNQDLWHLLDKLNSRQVKWEHVRGHSGDFYNDRCDKIARSFSQNLIPELQQHKGVGAGTGALHLVPELQQHKGVGAGTGALPLQSENTNVSDETETIGNKTIESYVITSDLLISNAAMMDSTADTLENLPREVRVQDLRNLIETLHIADEVATKGYLITSSELADLMDVNASAVTSRGDNWVWRNWVVSRVRREGNQILWQLERIDHVSTVD</sequence>
<dbReference type="PROSITE" id="PS50879">
    <property type="entry name" value="RNASE_H_1"/>
    <property type="match status" value="1"/>
</dbReference>
<comment type="similarity">
    <text evidence="2 10">Belongs to the RNase H family.</text>
</comment>
<keyword evidence="10" id="KW-0963">Cytoplasm</keyword>
<proteinExistence type="inferred from homology"/>
<dbReference type="InterPro" id="IPR050092">
    <property type="entry name" value="RNase_H"/>
</dbReference>
<dbReference type="EMBL" id="JBBLXS010000117">
    <property type="protein sequence ID" value="MEK0185411.1"/>
    <property type="molecule type" value="Genomic_DNA"/>
</dbReference>
<dbReference type="Pfam" id="PF00075">
    <property type="entry name" value="RNase_H"/>
    <property type="match status" value="1"/>
</dbReference>
<comment type="catalytic activity">
    <reaction evidence="1 10">
        <text>Endonucleolytic cleavage to 5'-phosphomonoester.</text>
        <dbReference type="EC" id="3.1.26.4"/>
    </reaction>
</comment>
<dbReference type="EC" id="3.1.26.4" evidence="4 10"/>
<evidence type="ECO:0000256" key="10">
    <source>
        <dbReference type="HAMAP-Rule" id="MF_00042"/>
    </source>
</evidence>
<evidence type="ECO:0000256" key="9">
    <source>
        <dbReference type="ARBA" id="ARBA00022842"/>
    </source>
</evidence>
<reference evidence="12 13" key="1">
    <citation type="journal article" date="2020" name="Harmful Algae">
        <title>Molecular and morphological characterization of a novel dihydroanatoxin-a producing Microcoleus species (cyanobacteria) from the Russian River, California, USA.</title>
        <authorList>
            <person name="Conklin K.Y."/>
            <person name="Stancheva R."/>
            <person name="Otten T.G."/>
            <person name="Fadness R."/>
            <person name="Boyer G.L."/>
            <person name="Read B."/>
            <person name="Zhang X."/>
            <person name="Sheath R.G."/>
        </authorList>
    </citation>
    <scope>NUCLEOTIDE SEQUENCE [LARGE SCALE GENOMIC DNA]</scope>
    <source>
        <strain evidence="12 13">PTRS2</strain>
    </source>
</reference>
<keyword evidence="5 10" id="KW-0540">Nuclease</keyword>
<feature type="binding site" evidence="10">
    <location>
        <position position="51"/>
    </location>
    <ligand>
        <name>Mg(2+)</name>
        <dbReference type="ChEBI" id="CHEBI:18420"/>
        <label>1</label>
    </ligand>
</feature>
<evidence type="ECO:0000259" key="11">
    <source>
        <dbReference type="PROSITE" id="PS50879"/>
    </source>
</evidence>
<comment type="caution">
    <text evidence="12">The sequence shown here is derived from an EMBL/GenBank/DDBJ whole genome shotgun (WGS) entry which is preliminary data.</text>
</comment>
<keyword evidence="13" id="KW-1185">Reference proteome</keyword>
<dbReference type="NCBIfam" id="NF001236">
    <property type="entry name" value="PRK00203.1"/>
    <property type="match status" value="1"/>
</dbReference>
<evidence type="ECO:0000256" key="3">
    <source>
        <dbReference type="ARBA" id="ARBA00011245"/>
    </source>
</evidence>
<dbReference type="Gene3D" id="3.30.420.10">
    <property type="entry name" value="Ribonuclease H-like superfamily/Ribonuclease H"/>
    <property type="match status" value="1"/>
</dbReference>
<dbReference type="InterPro" id="IPR002156">
    <property type="entry name" value="RNaseH_domain"/>
</dbReference>
<organism evidence="12 13">
    <name type="scientific">Microcoleus anatoxicus PTRS2</name>
    <dbReference type="NCBI Taxonomy" id="2705321"/>
    <lineage>
        <taxon>Bacteria</taxon>
        <taxon>Bacillati</taxon>
        <taxon>Cyanobacteriota</taxon>
        <taxon>Cyanophyceae</taxon>
        <taxon>Oscillatoriophycideae</taxon>
        <taxon>Oscillatoriales</taxon>
        <taxon>Microcoleaceae</taxon>
        <taxon>Microcoleus</taxon>
        <taxon>Microcoleus anatoxicus</taxon>
    </lineage>
</organism>
<feature type="binding site" evidence="10">
    <location>
        <position position="139"/>
    </location>
    <ligand>
        <name>Mg(2+)</name>
        <dbReference type="ChEBI" id="CHEBI:18420"/>
        <label>2</label>
    </ligand>
</feature>
<evidence type="ECO:0000313" key="13">
    <source>
        <dbReference type="Proteomes" id="UP001384579"/>
    </source>
</evidence>
<evidence type="ECO:0000256" key="4">
    <source>
        <dbReference type="ARBA" id="ARBA00012180"/>
    </source>
</evidence>
<comment type="subcellular location">
    <subcellularLocation>
        <location evidence="10">Cytoplasm</location>
    </subcellularLocation>
</comment>
<comment type="subunit">
    <text evidence="3 10">Monomer.</text>
</comment>
<feature type="binding site" evidence="10">
    <location>
        <position position="76"/>
    </location>
    <ligand>
        <name>Mg(2+)</name>
        <dbReference type="ChEBI" id="CHEBI:18420"/>
        <label>1</label>
    </ligand>
</feature>
<accession>A0ABU8YM18</accession>
<dbReference type="HAMAP" id="MF_00042">
    <property type="entry name" value="RNase_H"/>
    <property type="match status" value="1"/>
</dbReference>
<evidence type="ECO:0000256" key="1">
    <source>
        <dbReference type="ARBA" id="ARBA00000077"/>
    </source>
</evidence>
<comment type="function">
    <text evidence="10">Endonuclease that specifically degrades the RNA of RNA-DNA hybrids.</text>
</comment>
<keyword evidence="7 10" id="KW-0255">Endonuclease</keyword>
<feature type="domain" description="RNase H type-1" evidence="11">
    <location>
        <begin position="3"/>
        <end position="147"/>
    </location>
</feature>
<evidence type="ECO:0000256" key="8">
    <source>
        <dbReference type="ARBA" id="ARBA00022801"/>
    </source>
</evidence>
<dbReference type="SUPFAM" id="SSF53098">
    <property type="entry name" value="Ribonuclease H-like"/>
    <property type="match status" value="1"/>
</dbReference>
<keyword evidence="9 10" id="KW-0460">Magnesium</keyword>
<gene>
    <name evidence="10 12" type="primary">rnhA</name>
    <name evidence="12" type="ORF">WMG39_11225</name>
</gene>
<dbReference type="GO" id="GO:0004523">
    <property type="term" value="F:RNA-DNA hybrid ribonuclease activity"/>
    <property type="evidence" value="ECO:0007669"/>
    <property type="project" value="UniProtKB-EC"/>
</dbReference>
<evidence type="ECO:0000256" key="5">
    <source>
        <dbReference type="ARBA" id="ARBA00022722"/>
    </source>
</evidence>
<evidence type="ECO:0000256" key="2">
    <source>
        <dbReference type="ARBA" id="ARBA00005300"/>
    </source>
</evidence>
<feature type="binding site" evidence="10">
    <location>
        <position position="12"/>
    </location>
    <ligand>
        <name>Mg(2+)</name>
        <dbReference type="ChEBI" id="CHEBI:18420"/>
        <label>1</label>
    </ligand>
</feature>
<protein>
    <recommendedName>
        <fullName evidence="4 10">Ribonuclease H</fullName>
        <shortName evidence="10">RNase H</shortName>
        <ecNumber evidence="4 10">3.1.26.4</ecNumber>
    </recommendedName>
</protein>
<name>A0ABU8YM18_9CYAN</name>
<keyword evidence="8 10" id="KW-0378">Hydrolase</keyword>
<feature type="binding site" evidence="10">
    <location>
        <position position="12"/>
    </location>
    <ligand>
        <name>Mg(2+)</name>
        <dbReference type="ChEBI" id="CHEBI:18420"/>
        <label>2</label>
    </ligand>
</feature>
<dbReference type="PANTHER" id="PTHR10642:SF26">
    <property type="entry name" value="RIBONUCLEASE H1"/>
    <property type="match status" value="1"/>
</dbReference>
<dbReference type="RefSeq" id="WP_340518341.1">
    <property type="nucleotide sequence ID" value="NZ_JBBLXS010000117.1"/>
</dbReference>
<dbReference type="InterPro" id="IPR036397">
    <property type="entry name" value="RNaseH_sf"/>
</dbReference>
<dbReference type="PANTHER" id="PTHR10642">
    <property type="entry name" value="RIBONUCLEASE H1"/>
    <property type="match status" value="1"/>
</dbReference>
<evidence type="ECO:0000313" key="12">
    <source>
        <dbReference type="EMBL" id="MEK0185411.1"/>
    </source>
</evidence>
<keyword evidence="6 10" id="KW-0479">Metal-binding</keyword>